<dbReference type="SMR" id="A2DPG4"/>
<keyword evidence="3" id="KW-1185">Reference proteome</keyword>
<dbReference type="InParanoid" id="A2DPG4"/>
<accession>A2DPG4</accession>
<dbReference type="VEuPathDB" id="TrichDB:TVAGG3_0680680"/>
<sequence>MENAIPQTDIPFIQIPHILKESQKKRKAQFARANMSAQIQNSFRASAKSGTTIRMKTARNGGTHRHFFDALSDDLQDVTNESYSLWDQYIAARDIFQSLIDHFPNQKEGLNKVKSGYDNQLEKLNLTIQGYNKNKLIRHQSQREINKEIEQLRKKYETKRKKLVDKIWLAREQITLTKQDNQELQESKKQYIADNTQLTFSSEGNVHILQEFEIECNILSSKYNSMKEEYDNIIERTKAAEIGIHDGRIRIGDVLEDISISTKELDKLNHEIQNIESKIDELNQMKSNVEETTRSKELIVLQKQRECADVEKNIEEFKQKVNELKTSIILLIGRCEGRKLPEEPQQLLQFYIQNCR</sequence>
<evidence type="ECO:0000256" key="1">
    <source>
        <dbReference type="SAM" id="Coils"/>
    </source>
</evidence>
<name>A2DPG4_TRIV3</name>
<evidence type="ECO:0000313" key="2">
    <source>
        <dbReference type="EMBL" id="EAY17708.1"/>
    </source>
</evidence>
<dbReference type="KEGG" id="tva:4775727"/>
<organism evidence="2 3">
    <name type="scientific">Trichomonas vaginalis (strain ATCC PRA-98 / G3)</name>
    <dbReference type="NCBI Taxonomy" id="412133"/>
    <lineage>
        <taxon>Eukaryota</taxon>
        <taxon>Metamonada</taxon>
        <taxon>Parabasalia</taxon>
        <taxon>Trichomonadida</taxon>
        <taxon>Trichomonadidae</taxon>
        <taxon>Trichomonas</taxon>
    </lineage>
</organism>
<reference evidence="2" key="1">
    <citation type="submission" date="2006-10" db="EMBL/GenBank/DDBJ databases">
        <authorList>
            <person name="Amadeo P."/>
            <person name="Zhao Q."/>
            <person name="Wortman J."/>
            <person name="Fraser-Liggett C."/>
            <person name="Carlton J."/>
        </authorList>
    </citation>
    <scope>NUCLEOTIDE SEQUENCE</scope>
    <source>
        <strain evidence="2">G3</strain>
    </source>
</reference>
<dbReference type="AlphaFoldDB" id="A2DPG4"/>
<gene>
    <name evidence="2" type="ORF">TVAG_170220</name>
</gene>
<dbReference type="Proteomes" id="UP000001542">
    <property type="component" value="Unassembled WGS sequence"/>
</dbReference>
<dbReference type="EMBL" id="DS113227">
    <property type="protein sequence ID" value="EAY17708.1"/>
    <property type="molecule type" value="Genomic_DNA"/>
</dbReference>
<evidence type="ECO:0000313" key="3">
    <source>
        <dbReference type="Proteomes" id="UP000001542"/>
    </source>
</evidence>
<dbReference type="VEuPathDB" id="TrichDB:TVAG_170220"/>
<dbReference type="RefSeq" id="XP_001329843.1">
    <property type="nucleotide sequence ID" value="XM_001329808.1"/>
</dbReference>
<feature type="coiled-coil region" evidence="1">
    <location>
        <begin position="258"/>
        <end position="327"/>
    </location>
</feature>
<keyword evidence="1" id="KW-0175">Coiled coil</keyword>
<reference evidence="2" key="2">
    <citation type="journal article" date="2007" name="Science">
        <title>Draft genome sequence of the sexually transmitted pathogen Trichomonas vaginalis.</title>
        <authorList>
            <person name="Carlton J.M."/>
            <person name="Hirt R.P."/>
            <person name="Silva J.C."/>
            <person name="Delcher A.L."/>
            <person name="Schatz M."/>
            <person name="Zhao Q."/>
            <person name="Wortman J.R."/>
            <person name="Bidwell S.L."/>
            <person name="Alsmark U.C.M."/>
            <person name="Besteiro S."/>
            <person name="Sicheritz-Ponten T."/>
            <person name="Noel C.J."/>
            <person name="Dacks J.B."/>
            <person name="Foster P.G."/>
            <person name="Simillion C."/>
            <person name="Van de Peer Y."/>
            <person name="Miranda-Saavedra D."/>
            <person name="Barton G.J."/>
            <person name="Westrop G.D."/>
            <person name="Mueller S."/>
            <person name="Dessi D."/>
            <person name="Fiori P.L."/>
            <person name="Ren Q."/>
            <person name="Paulsen I."/>
            <person name="Zhang H."/>
            <person name="Bastida-Corcuera F.D."/>
            <person name="Simoes-Barbosa A."/>
            <person name="Brown M.T."/>
            <person name="Hayes R.D."/>
            <person name="Mukherjee M."/>
            <person name="Okumura C.Y."/>
            <person name="Schneider R."/>
            <person name="Smith A.J."/>
            <person name="Vanacova S."/>
            <person name="Villalvazo M."/>
            <person name="Haas B.J."/>
            <person name="Pertea M."/>
            <person name="Feldblyum T.V."/>
            <person name="Utterback T.R."/>
            <person name="Shu C.L."/>
            <person name="Osoegawa K."/>
            <person name="de Jong P.J."/>
            <person name="Hrdy I."/>
            <person name="Horvathova L."/>
            <person name="Zubacova Z."/>
            <person name="Dolezal P."/>
            <person name="Malik S.B."/>
            <person name="Logsdon J.M. Jr."/>
            <person name="Henze K."/>
            <person name="Gupta A."/>
            <person name="Wang C.C."/>
            <person name="Dunne R.L."/>
            <person name="Upcroft J.A."/>
            <person name="Upcroft P."/>
            <person name="White O."/>
            <person name="Salzberg S.L."/>
            <person name="Tang P."/>
            <person name="Chiu C.-H."/>
            <person name="Lee Y.-S."/>
            <person name="Embley T.M."/>
            <person name="Coombs G.H."/>
            <person name="Mottram J.C."/>
            <person name="Tachezy J."/>
            <person name="Fraser-Liggett C.M."/>
            <person name="Johnson P.J."/>
        </authorList>
    </citation>
    <scope>NUCLEOTIDE SEQUENCE [LARGE SCALE GENOMIC DNA]</scope>
    <source>
        <strain evidence="2">G3</strain>
    </source>
</reference>
<protein>
    <submittedName>
        <fullName evidence="2">Uncharacterized protein</fullName>
    </submittedName>
</protein>
<proteinExistence type="predicted"/>